<evidence type="ECO:0000256" key="10">
    <source>
        <dbReference type="ARBA" id="ARBA00053664"/>
    </source>
</evidence>
<dbReference type="NCBIfam" id="NF006625">
    <property type="entry name" value="PRK09194.1"/>
    <property type="match status" value="1"/>
</dbReference>
<evidence type="ECO:0000256" key="3">
    <source>
        <dbReference type="ARBA" id="ARBA00022490"/>
    </source>
</evidence>
<dbReference type="Gene3D" id="3.30.930.10">
    <property type="entry name" value="Bira Bifunctional Protein, Domain 2"/>
    <property type="match status" value="2"/>
</dbReference>
<dbReference type="InterPro" id="IPR033730">
    <property type="entry name" value="ProRS_core_prok"/>
</dbReference>
<dbReference type="InterPro" id="IPR002314">
    <property type="entry name" value="aa-tRNA-synt_IIb"/>
</dbReference>
<keyword evidence="8 12" id="KW-0030">Aminoacyl-tRNA synthetase</keyword>
<dbReference type="GeneID" id="35866584"/>
<dbReference type="SUPFAM" id="SSF55826">
    <property type="entry name" value="YbaK/ProRS associated domain"/>
    <property type="match status" value="1"/>
</dbReference>
<dbReference type="PRINTS" id="PR01046">
    <property type="entry name" value="TRNASYNTHPRO"/>
</dbReference>
<dbReference type="GO" id="GO:0005524">
    <property type="term" value="F:ATP binding"/>
    <property type="evidence" value="ECO:0007669"/>
    <property type="project" value="UniProtKB-UniRule"/>
</dbReference>
<dbReference type="Pfam" id="PF04073">
    <property type="entry name" value="tRNA_edit"/>
    <property type="match status" value="1"/>
</dbReference>
<reference evidence="14 15" key="1">
    <citation type="submission" date="2017-12" db="EMBL/GenBank/DDBJ databases">
        <title>Phylogenetic diversity of female urinary microbiome.</title>
        <authorList>
            <person name="Thomas-White K."/>
            <person name="Wolfe A.J."/>
        </authorList>
    </citation>
    <scope>NUCLEOTIDE SEQUENCE [LARGE SCALE GENOMIC DNA]</scope>
    <source>
        <strain evidence="14 15">UMB0402</strain>
    </source>
</reference>
<keyword evidence="5 12" id="KW-0547">Nucleotide-binding</keyword>
<evidence type="ECO:0000313" key="15">
    <source>
        <dbReference type="Proteomes" id="UP000235122"/>
    </source>
</evidence>
<evidence type="ECO:0000256" key="4">
    <source>
        <dbReference type="ARBA" id="ARBA00022598"/>
    </source>
</evidence>
<dbReference type="RefSeq" id="WP_024332066.1">
    <property type="nucleotide sequence ID" value="NZ_PKKO01000002.1"/>
</dbReference>
<dbReference type="PANTHER" id="PTHR42753:SF2">
    <property type="entry name" value="PROLINE--TRNA LIGASE"/>
    <property type="match status" value="1"/>
</dbReference>
<dbReference type="FunFam" id="3.30.930.10:FF:000066">
    <property type="entry name" value="Proline--tRNA ligase"/>
    <property type="match status" value="1"/>
</dbReference>
<keyword evidence="4 12" id="KW-0436">Ligase</keyword>
<dbReference type="InterPro" id="IPR002316">
    <property type="entry name" value="Pro-tRNA-ligase_IIa"/>
</dbReference>
<comment type="similarity">
    <text evidence="11 12">Belongs to the class-II aminoacyl-tRNA synthetase family. ProS type 1 subfamily.</text>
</comment>
<dbReference type="Gene3D" id="3.90.960.10">
    <property type="entry name" value="YbaK/aminoacyl-tRNA synthetase-associated domain"/>
    <property type="match status" value="1"/>
</dbReference>
<comment type="domain">
    <text evidence="12">Consists of three domains: the N-terminal catalytic domain, the editing domain and the C-terminal anticodon-binding domain.</text>
</comment>
<comment type="catalytic activity">
    <reaction evidence="9 12">
        <text>tRNA(Pro) + L-proline + ATP = L-prolyl-tRNA(Pro) + AMP + diphosphate</text>
        <dbReference type="Rhea" id="RHEA:14305"/>
        <dbReference type="Rhea" id="RHEA-COMP:9700"/>
        <dbReference type="Rhea" id="RHEA-COMP:9702"/>
        <dbReference type="ChEBI" id="CHEBI:30616"/>
        <dbReference type="ChEBI" id="CHEBI:33019"/>
        <dbReference type="ChEBI" id="CHEBI:60039"/>
        <dbReference type="ChEBI" id="CHEBI:78442"/>
        <dbReference type="ChEBI" id="CHEBI:78532"/>
        <dbReference type="ChEBI" id="CHEBI:456215"/>
        <dbReference type="EC" id="6.1.1.15"/>
    </reaction>
</comment>
<evidence type="ECO:0000256" key="7">
    <source>
        <dbReference type="ARBA" id="ARBA00022917"/>
    </source>
</evidence>
<dbReference type="GO" id="GO:0004827">
    <property type="term" value="F:proline-tRNA ligase activity"/>
    <property type="evidence" value="ECO:0007669"/>
    <property type="project" value="UniProtKB-UniRule"/>
</dbReference>
<dbReference type="SUPFAM" id="SSF52954">
    <property type="entry name" value="Class II aaRS ABD-related"/>
    <property type="match status" value="1"/>
</dbReference>
<evidence type="ECO:0000256" key="9">
    <source>
        <dbReference type="ARBA" id="ARBA00047671"/>
    </source>
</evidence>
<dbReference type="CDD" id="cd00861">
    <property type="entry name" value="ProRS_anticodon_short"/>
    <property type="match status" value="1"/>
</dbReference>
<dbReference type="Gene3D" id="3.40.50.800">
    <property type="entry name" value="Anticodon-binding domain"/>
    <property type="match status" value="1"/>
</dbReference>
<sequence length="597" mass="65897">MLAQMSSYFVRTLREDPADAEVASHKLLVRAGYIRRVAPGIYTWLPLGIRVLRKLEKVVREEMDRAGAQEVLFPALLPKEPYEATGRWEEYGPNLFRLSDRKDAQMLLAPTHEEMFTLLVKDLYSSYKDLPAILYQIQTKYRDEARPRAGLIRGREFVMKDAYSFNIDDDGLDDSYEVMRKAYQRIFERLNLPYVICSAMSGPMGGSRSEEFLFPCQIGEDTFVRSQGGFAANVEAVTTPRPDPVTQEFSPAHLEETPDCGTIAALVDFSNEHLPRADRKWQASDTLKSVALTAVHPDGGREVFVIGIPGDREVDLRRVEAALSPAEIEFATEADLAAFENIVPGYIGPSVCGPNAPKDAEGNSTGPKYYLDPHVAQGSGWITGGNQKDHHFYDFVYGRDFDADGFLEASEVREGDQAPDGSGPLELARGIEIGHIFQLGRKYAKALDLTVLDQNGKSQVVTMGSYGIGVSRVLAAMAEIGHDEAGLVWNPVIAPFDVHVLATGRHADVFDAAAEVARGLESCGLDVIYDDRKKVSAGVKFKDSELLGMPFSVVVGRDFENEGVVELRNRATGERTRVPFDGAVDKIAYTIVSAKED</sequence>
<keyword evidence="15" id="KW-1185">Reference proteome</keyword>
<dbReference type="PANTHER" id="PTHR42753">
    <property type="entry name" value="MITOCHONDRIAL RIBOSOME PROTEIN L39/PROLYL-TRNA LIGASE FAMILY MEMBER"/>
    <property type="match status" value="1"/>
</dbReference>
<evidence type="ECO:0000259" key="13">
    <source>
        <dbReference type="PROSITE" id="PS50862"/>
    </source>
</evidence>
<dbReference type="CDD" id="cd00779">
    <property type="entry name" value="ProRS_core_prok"/>
    <property type="match status" value="1"/>
</dbReference>
<feature type="domain" description="Aminoacyl-transfer RNA synthetases class-II family profile" evidence="13">
    <location>
        <begin position="35"/>
        <end position="495"/>
    </location>
</feature>
<dbReference type="InterPro" id="IPR004500">
    <property type="entry name" value="Pro-tRNA-synth_IIa_bac-type"/>
</dbReference>
<dbReference type="GO" id="GO:0002161">
    <property type="term" value="F:aminoacyl-tRNA deacylase activity"/>
    <property type="evidence" value="ECO:0007669"/>
    <property type="project" value="InterPro"/>
</dbReference>
<comment type="subunit">
    <text evidence="2 12">Homodimer.</text>
</comment>
<evidence type="ECO:0000256" key="5">
    <source>
        <dbReference type="ARBA" id="ARBA00022741"/>
    </source>
</evidence>
<dbReference type="InterPro" id="IPR036754">
    <property type="entry name" value="YbaK/aa-tRNA-synt-asso_dom_sf"/>
</dbReference>
<dbReference type="GO" id="GO:0005829">
    <property type="term" value="C:cytosol"/>
    <property type="evidence" value="ECO:0007669"/>
    <property type="project" value="TreeGrafter"/>
</dbReference>
<evidence type="ECO:0000256" key="11">
    <source>
        <dbReference type="ARBA" id="ARBA00060755"/>
    </source>
</evidence>
<comment type="function">
    <text evidence="10 12">Catalyzes the attachment of proline to tRNA(Pro) in a two-step reaction: proline is first activated by ATP to form Pro-AMP and then transferred to the acceptor end of tRNA(Pro). As ProRS can inadvertently accommodate and process non-cognate amino acids such as alanine and cysteine, to avoid such errors it has two additional distinct editing activities against alanine. One activity is designated as 'pretransfer' editing and involves the tRNA(Pro)-independent hydrolysis of activated Ala-AMP. The other activity is designated 'posttransfer' editing and involves deacylation of mischarged Ala-tRNA(Pro). The misacylated Cys-tRNA(Pro) is not edited by ProRS.</text>
</comment>
<dbReference type="EC" id="6.1.1.15" evidence="12"/>
<dbReference type="InterPro" id="IPR004154">
    <property type="entry name" value="Anticodon-bd"/>
</dbReference>
<dbReference type="HAMAP" id="MF_01569">
    <property type="entry name" value="Pro_tRNA_synth_type1"/>
    <property type="match status" value="1"/>
</dbReference>
<evidence type="ECO:0000256" key="8">
    <source>
        <dbReference type="ARBA" id="ARBA00023146"/>
    </source>
</evidence>
<dbReference type="Pfam" id="PF00587">
    <property type="entry name" value="tRNA-synt_2b"/>
    <property type="match status" value="1"/>
</dbReference>
<dbReference type="InterPro" id="IPR045864">
    <property type="entry name" value="aa-tRNA-synth_II/BPL/LPL"/>
</dbReference>
<keyword evidence="6 12" id="KW-0067">ATP-binding</keyword>
<dbReference type="InterPro" id="IPR006195">
    <property type="entry name" value="aa-tRNA-synth_II"/>
</dbReference>
<evidence type="ECO:0000256" key="12">
    <source>
        <dbReference type="HAMAP-Rule" id="MF_01569"/>
    </source>
</evidence>
<evidence type="ECO:0000256" key="2">
    <source>
        <dbReference type="ARBA" id="ARBA00011738"/>
    </source>
</evidence>
<dbReference type="InterPro" id="IPR044140">
    <property type="entry name" value="ProRS_anticodon_short"/>
</dbReference>
<dbReference type="InterPro" id="IPR050062">
    <property type="entry name" value="Pro-tRNA_synthetase"/>
</dbReference>
<accession>A0A2I1IPC6</accession>
<dbReference type="InterPro" id="IPR036621">
    <property type="entry name" value="Anticodon-bd_dom_sf"/>
</dbReference>
<dbReference type="AlphaFoldDB" id="A0A2I1IPC6"/>
<dbReference type="Pfam" id="PF03129">
    <property type="entry name" value="HGTP_anticodon"/>
    <property type="match status" value="1"/>
</dbReference>
<dbReference type="EMBL" id="PKKO01000002">
    <property type="protein sequence ID" value="PKY72964.1"/>
    <property type="molecule type" value="Genomic_DNA"/>
</dbReference>
<protein>
    <recommendedName>
        <fullName evidence="12">Proline--tRNA ligase</fullName>
        <ecNumber evidence="12">6.1.1.15</ecNumber>
    </recommendedName>
    <alternativeName>
        <fullName evidence="12">Prolyl-tRNA synthetase</fullName>
        <shortName evidence="12">ProRS</shortName>
    </alternativeName>
</protein>
<evidence type="ECO:0000256" key="6">
    <source>
        <dbReference type="ARBA" id="ARBA00022840"/>
    </source>
</evidence>
<dbReference type="STRING" id="33007.HMPREF3198_01250"/>
<dbReference type="NCBIfam" id="TIGR00409">
    <property type="entry name" value="proS_fam_II"/>
    <property type="match status" value="1"/>
</dbReference>
<evidence type="ECO:0000256" key="1">
    <source>
        <dbReference type="ARBA" id="ARBA00004496"/>
    </source>
</evidence>
<keyword evidence="3 12" id="KW-0963">Cytoplasm</keyword>
<name>A0A2I1IPC6_9ACTO</name>
<organism evidence="14 15">
    <name type="scientific">Winkia neuii</name>
    <dbReference type="NCBI Taxonomy" id="33007"/>
    <lineage>
        <taxon>Bacteria</taxon>
        <taxon>Bacillati</taxon>
        <taxon>Actinomycetota</taxon>
        <taxon>Actinomycetes</taxon>
        <taxon>Actinomycetales</taxon>
        <taxon>Actinomycetaceae</taxon>
        <taxon>Winkia</taxon>
    </lineage>
</organism>
<dbReference type="SUPFAM" id="SSF55681">
    <property type="entry name" value="Class II aaRS and biotin synthetases"/>
    <property type="match status" value="1"/>
</dbReference>
<dbReference type="PROSITE" id="PS50862">
    <property type="entry name" value="AA_TRNA_LIGASE_II"/>
    <property type="match status" value="1"/>
</dbReference>
<gene>
    <name evidence="12" type="primary">proS</name>
    <name evidence="14" type="ORF">CYJ19_04850</name>
</gene>
<comment type="caution">
    <text evidence="14">The sequence shown here is derived from an EMBL/GenBank/DDBJ whole genome shotgun (WGS) entry which is preliminary data.</text>
</comment>
<proteinExistence type="inferred from homology"/>
<evidence type="ECO:0000313" key="14">
    <source>
        <dbReference type="EMBL" id="PKY72964.1"/>
    </source>
</evidence>
<dbReference type="Proteomes" id="UP000235122">
    <property type="component" value="Unassembled WGS sequence"/>
</dbReference>
<dbReference type="InterPro" id="IPR007214">
    <property type="entry name" value="YbaK/aa-tRNA-synth-assoc-dom"/>
</dbReference>
<comment type="subcellular location">
    <subcellularLocation>
        <location evidence="1 12">Cytoplasm</location>
    </subcellularLocation>
</comment>
<keyword evidence="7 12" id="KW-0648">Protein biosynthesis</keyword>
<dbReference type="FunFam" id="3.30.930.10:FF:000065">
    <property type="entry name" value="Proline--tRNA ligase"/>
    <property type="match status" value="1"/>
</dbReference>
<dbReference type="InterPro" id="IPR023717">
    <property type="entry name" value="Pro-tRNA-Synthase_IIa_type1"/>
</dbReference>
<dbReference type="GO" id="GO:0006433">
    <property type="term" value="P:prolyl-tRNA aminoacylation"/>
    <property type="evidence" value="ECO:0007669"/>
    <property type="project" value="UniProtKB-UniRule"/>
</dbReference>